<sequence length="170" mass="20516">MLNYHTNAREALQEQHQKQETLYADKAYQIQGNQEDYDRVMSKPVELRAREFERIRYDHETRTHSVVWHDGQYHLVRLDAASAAEVFNSLPKWVSRAVFRKDGTMANQRFYNERWQRNIVNHYFANTETTLHADLAYQLKGKQADYDRVMSKPKELRLQEFERIRHEYGH</sequence>
<gene>
    <name evidence="1" type="ORF">LSP00402_LOCUS9212</name>
</gene>
<accession>A0A7S2XB53</accession>
<dbReference type="EMBL" id="HBHP01014785">
    <property type="protein sequence ID" value="CAD9762525.1"/>
    <property type="molecule type" value="Transcribed_RNA"/>
</dbReference>
<protein>
    <submittedName>
        <fullName evidence="1">Uncharacterized protein</fullName>
    </submittedName>
</protein>
<name>A0A7S2XB53_9EUKA</name>
<reference evidence="1" key="1">
    <citation type="submission" date="2021-01" db="EMBL/GenBank/DDBJ databases">
        <authorList>
            <person name="Corre E."/>
            <person name="Pelletier E."/>
            <person name="Niang G."/>
            <person name="Scheremetjew M."/>
            <person name="Finn R."/>
            <person name="Kale V."/>
            <person name="Holt S."/>
            <person name="Cochrane G."/>
            <person name="Meng A."/>
            <person name="Brown T."/>
            <person name="Cohen L."/>
        </authorList>
    </citation>
    <scope>NUCLEOTIDE SEQUENCE</scope>
    <source>
        <strain evidence="1">CCMP622</strain>
    </source>
</reference>
<dbReference type="AlphaFoldDB" id="A0A7S2XB53"/>
<evidence type="ECO:0000313" key="1">
    <source>
        <dbReference type="EMBL" id="CAD9762525.1"/>
    </source>
</evidence>
<organism evidence="1">
    <name type="scientific">Lotharella oceanica</name>
    <dbReference type="NCBI Taxonomy" id="641309"/>
    <lineage>
        <taxon>Eukaryota</taxon>
        <taxon>Sar</taxon>
        <taxon>Rhizaria</taxon>
        <taxon>Cercozoa</taxon>
        <taxon>Chlorarachniophyceae</taxon>
        <taxon>Lotharella</taxon>
    </lineage>
</organism>
<proteinExistence type="predicted"/>